<organism evidence="1 2">
    <name type="scientific">Methanosalsum zhilinae (strain DSM 4017 / NBRC 107636 / OCM 62 / WeN5)</name>
    <name type="common">Methanohalophilus zhilinae</name>
    <dbReference type="NCBI Taxonomy" id="679901"/>
    <lineage>
        <taxon>Archaea</taxon>
        <taxon>Methanobacteriati</taxon>
        <taxon>Methanobacteriota</taxon>
        <taxon>Stenosarchaea group</taxon>
        <taxon>Methanomicrobia</taxon>
        <taxon>Methanosarcinales</taxon>
        <taxon>Methanosarcinaceae</taxon>
        <taxon>Methanosalsum</taxon>
    </lineage>
</organism>
<evidence type="ECO:0000313" key="1">
    <source>
        <dbReference type="EMBL" id="AEH60940.1"/>
    </source>
</evidence>
<dbReference type="Proteomes" id="UP000006622">
    <property type="component" value="Chromosome"/>
</dbReference>
<gene>
    <name evidence="1" type="ordered locus">Mzhil_1084</name>
</gene>
<dbReference type="PIRSF" id="PIRSF022057">
    <property type="entry name" value="UCP022057"/>
    <property type="match status" value="1"/>
</dbReference>
<proteinExistence type="predicted"/>
<accession>F7XM06</accession>
<evidence type="ECO:0000313" key="2">
    <source>
        <dbReference type="Proteomes" id="UP000006622"/>
    </source>
</evidence>
<dbReference type="OrthoDB" id="49861at2157"/>
<protein>
    <submittedName>
        <fullName evidence="1">Transcriptional regulator, ArsR family</fullName>
    </submittedName>
</protein>
<dbReference type="GeneID" id="10822711"/>
<dbReference type="InterPro" id="IPR014517">
    <property type="entry name" value="ArsR_tscrpt_regulator"/>
</dbReference>
<reference evidence="1" key="1">
    <citation type="submission" date="2010-07" db="EMBL/GenBank/DDBJ databases">
        <title>The complete genome of Methanosalsum zhilinae DSM 4017.</title>
        <authorList>
            <consortium name="US DOE Joint Genome Institute (JGI-PGF)"/>
            <person name="Lucas S."/>
            <person name="Copeland A."/>
            <person name="Lapidus A."/>
            <person name="Glavina del Rio T."/>
            <person name="Dalin E."/>
            <person name="Tice H."/>
            <person name="Bruce D."/>
            <person name="Goodwin L."/>
            <person name="Pitluck S."/>
            <person name="Kyrpides N."/>
            <person name="Mavromatis K."/>
            <person name="Ovchinnikova G."/>
            <person name="Daligault H."/>
            <person name="Detter J.C."/>
            <person name="Han C."/>
            <person name="Tapia R."/>
            <person name="Larimer F."/>
            <person name="Land M."/>
            <person name="Hauser L."/>
            <person name="Markowitz V."/>
            <person name="Cheng J.-F."/>
            <person name="Hugenholtz P."/>
            <person name="Woyke T."/>
            <person name="Wu D."/>
            <person name="Spring S."/>
            <person name="Schueler E."/>
            <person name="Brambilla E."/>
            <person name="Klenk H.-P."/>
            <person name="Eisen J.A."/>
        </authorList>
    </citation>
    <scope>NUCLEOTIDE SEQUENCE</scope>
    <source>
        <strain evidence="1">DSM 4017</strain>
    </source>
</reference>
<sequence length="169" mass="19426">MGKRTRIINDPSELVPLLRIFGSRTNKSVFDVLSTRWMTKKEMDEYLGKDSSNSILLLKKSGLVESQWKIPEPGKKPSMEYHTSYSKVQANFQCSFEDLSDIIMLAFKPYDEVCDAIEELERLVKEGNQSMSSLTRILNKSPLYIRAVARRSQNISVMGQRLKISEEIE</sequence>
<dbReference type="AlphaFoldDB" id="F7XM06"/>
<dbReference type="Pfam" id="PF09824">
    <property type="entry name" value="ArsR"/>
    <property type="match status" value="1"/>
</dbReference>
<dbReference type="EMBL" id="CP002101">
    <property type="protein sequence ID" value="AEH60940.1"/>
    <property type="molecule type" value="Genomic_DNA"/>
</dbReference>
<dbReference type="HOGENOM" id="CLU_129660_0_0_2"/>
<name>F7XM06_METZD</name>
<dbReference type="KEGG" id="mzh:Mzhil_1084"/>
<dbReference type="RefSeq" id="WP_013898377.1">
    <property type="nucleotide sequence ID" value="NC_015676.1"/>
</dbReference>
<dbReference type="STRING" id="679901.Mzhil_1084"/>
<keyword evidence="2" id="KW-1185">Reference proteome</keyword>